<evidence type="ECO:0000313" key="2">
    <source>
        <dbReference type="Ensembl" id="ENSRBIP00000032547.1"/>
    </source>
</evidence>
<dbReference type="Ensembl" id="ENSRBIT00000056523.1">
    <property type="protein sequence ID" value="ENSRBIP00000032547.1"/>
    <property type="gene ID" value="ENSRBIG00000040057.1"/>
</dbReference>
<keyword evidence="3" id="KW-1185">Reference proteome</keyword>
<reference evidence="2" key="3">
    <citation type="submission" date="2025-09" db="UniProtKB">
        <authorList>
            <consortium name="Ensembl"/>
        </authorList>
    </citation>
    <scope>IDENTIFICATION</scope>
</reference>
<gene>
    <name evidence="2" type="primary">ALDH16A1</name>
</gene>
<reference evidence="2" key="2">
    <citation type="submission" date="2025-08" db="UniProtKB">
        <authorList>
            <consortium name="Ensembl"/>
        </authorList>
    </citation>
    <scope>IDENTIFICATION</scope>
</reference>
<dbReference type="PANTHER" id="PTHR11699">
    <property type="entry name" value="ALDEHYDE DEHYDROGENASE-RELATED"/>
    <property type="match status" value="1"/>
</dbReference>
<dbReference type="GeneTree" id="ENSGT00940000161135"/>
<dbReference type="InterPro" id="IPR015590">
    <property type="entry name" value="Aldehyde_DH_dom"/>
</dbReference>
<dbReference type="GO" id="GO:0016620">
    <property type="term" value="F:oxidoreductase activity, acting on the aldehyde or oxo group of donors, NAD or NADP as acceptor"/>
    <property type="evidence" value="ECO:0007669"/>
    <property type="project" value="InterPro"/>
</dbReference>
<dbReference type="Pfam" id="PF00171">
    <property type="entry name" value="Aldedh"/>
    <property type="match status" value="3"/>
</dbReference>
<dbReference type="InterPro" id="IPR016162">
    <property type="entry name" value="Ald_DH_N"/>
</dbReference>
<dbReference type="InterPro" id="IPR016161">
    <property type="entry name" value="Ald_DH/histidinol_DH"/>
</dbReference>
<accession>A0A2K6M9V5</accession>
<reference evidence="2 3" key="1">
    <citation type="submission" date="2016-06" db="EMBL/GenBank/DDBJ databases">
        <title>Genome of Rhinopithecus bieti.</title>
        <authorList>
            <person name="Wu"/>
            <person name="C.-I. and Zhang"/>
            <person name="Y."/>
        </authorList>
    </citation>
    <scope>NUCLEOTIDE SEQUENCE</scope>
</reference>
<dbReference type="Gene3D" id="3.40.309.10">
    <property type="entry name" value="Aldehyde Dehydrogenase, Chain A, domain 2"/>
    <property type="match status" value="1"/>
</dbReference>
<feature type="domain" description="Aldehyde dehydrogenase" evidence="1">
    <location>
        <begin position="498"/>
        <end position="656"/>
    </location>
</feature>
<dbReference type="SUPFAM" id="SSF53720">
    <property type="entry name" value="ALDH-like"/>
    <property type="match status" value="2"/>
</dbReference>
<protein>
    <submittedName>
        <fullName evidence="2">Aldehyde dehydrogenase 16 family member A1</fullName>
    </submittedName>
</protein>
<organism evidence="2 3">
    <name type="scientific">Rhinopithecus bieti</name>
    <name type="common">Black snub-nosed monkey</name>
    <name type="synonym">Pygathrix bieti</name>
    <dbReference type="NCBI Taxonomy" id="61621"/>
    <lineage>
        <taxon>Eukaryota</taxon>
        <taxon>Metazoa</taxon>
        <taxon>Chordata</taxon>
        <taxon>Craniata</taxon>
        <taxon>Vertebrata</taxon>
        <taxon>Euteleostomi</taxon>
        <taxon>Mammalia</taxon>
        <taxon>Eutheria</taxon>
        <taxon>Euarchontoglires</taxon>
        <taxon>Primates</taxon>
        <taxon>Haplorrhini</taxon>
        <taxon>Catarrhini</taxon>
        <taxon>Cercopithecidae</taxon>
        <taxon>Colobinae</taxon>
        <taxon>Rhinopithecus</taxon>
    </lineage>
</organism>
<evidence type="ECO:0000259" key="1">
    <source>
        <dbReference type="Pfam" id="PF00171"/>
    </source>
</evidence>
<name>A0A2K6M9V5_RHIBE</name>
<dbReference type="AlphaFoldDB" id="A0A2K6M9V5"/>
<feature type="domain" description="Aldehyde dehydrogenase" evidence="1">
    <location>
        <begin position="48"/>
        <end position="251"/>
    </location>
</feature>
<dbReference type="Gene3D" id="3.40.605.10">
    <property type="entry name" value="Aldehyde Dehydrogenase, Chain A, domain 1"/>
    <property type="match status" value="3"/>
</dbReference>
<feature type="domain" description="Aldehyde dehydrogenase" evidence="1">
    <location>
        <begin position="257"/>
        <end position="435"/>
    </location>
</feature>
<sequence>MAATRAGPRAREIFTSLEYGPVPESHACALAWLDTQDRCLGHYVNGKWLKPEHRNSVPCQDPITGENLASCLQAQAEDVATAVEAARTAFKSWSAHPGIVRGQHLARLAKVIQKHQRLLWTLESLVTGRAVREVRDGDVQLAQQLLHYHAIQASTQEEALAGWEPMGVIGLILPPTFSFLEMMWRICPALAVGCTVVALVPPASPTPLLLAQLSGELGPFPGILNVISGPASLVPVLASQPGIQKVAFCGALEGGLRLLIQESVWDEAMRRLQERMGRLRSGRGLDGAVDMGARGAAACDLVQRFVREAQSQGAQVFQAGNVPSEHPFYPPTLVSNLPPASPCAQAEVPWPVVVASPFRTAKEALALANGTPRGGSASVWSERLGQALELGYGLQVGTVWINAHGLRDPSVPTGGCKESGCSWHGGPDGLYEYLRPSGTPARLSCLSKNLNYDTFGLAVPSTLPAGPEIGPSPAPPYGLFVGGRFQAPGARSSRPIQDSSGNLHGYVAEGGAKDIRGAVEAAHQAFPGWAGQFPGARAALLWALAAALERRKSTLASRLERQGVELKAAEAEVELSARRLRAWGARAQAQGHTLQVAGLRGPVLRLREPLGVLAVVCPDEWPLLAFVSLLAPALAYGNTVVMVPSAACPLLALEVCQGSQFVEWASAGNLKPVWANRGCLRAWDQETEGAGPELGLRSARTKALWLPMGD</sequence>
<dbReference type="Proteomes" id="UP000233180">
    <property type="component" value="Unassembled WGS sequence"/>
</dbReference>
<proteinExistence type="predicted"/>
<dbReference type="InterPro" id="IPR016163">
    <property type="entry name" value="Ald_DH_C"/>
</dbReference>
<evidence type="ECO:0000313" key="3">
    <source>
        <dbReference type="Proteomes" id="UP000233180"/>
    </source>
</evidence>